<sequence>MANEQNTQTTWVNLSSFLNENDLAKRWRKSPRTLQRYRADRTGPAWIRIGGSVLYRLSDVLAFEEAARQEGHSQ</sequence>
<dbReference type="Proteomes" id="UP001207582">
    <property type="component" value="Unassembled WGS sequence"/>
</dbReference>
<organism evidence="1 2">
    <name type="scientific">Defluviimonas salinarum</name>
    <dbReference type="NCBI Taxonomy" id="2992147"/>
    <lineage>
        <taxon>Bacteria</taxon>
        <taxon>Pseudomonadati</taxon>
        <taxon>Pseudomonadota</taxon>
        <taxon>Alphaproteobacteria</taxon>
        <taxon>Rhodobacterales</taxon>
        <taxon>Paracoccaceae</taxon>
        <taxon>Albidovulum</taxon>
    </lineage>
</organism>
<dbReference type="EMBL" id="JAPDOG010000049">
    <property type="protein sequence ID" value="MCW3784571.1"/>
    <property type="molecule type" value="Genomic_DNA"/>
</dbReference>
<comment type="caution">
    <text evidence="1">The sequence shown here is derived from an EMBL/GenBank/DDBJ whole genome shotgun (WGS) entry which is preliminary data.</text>
</comment>
<protein>
    <submittedName>
        <fullName evidence="1">Helix-turn-helix domain-containing protein</fullName>
    </submittedName>
</protein>
<proteinExistence type="predicted"/>
<evidence type="ECO:0000313" key="1">
    <source>
        <dbReference type="EMBL" id="MCW3784571.1"/>
    </source>
</evidence>
<accession>A0ABT3JA70</accession>
<dbReference type="SUPFAM" id="SSF46955">
    <property type="entry name" value="Putative DNA-binding domain"/>
    <property type="match status" value="1"/>
</dbReference>
<keyword evidence="2" id="KW-1185">Reference proteome</keyword>
<gene>
    <name evidence="1" type="ORF">OM960_23920</name>
</gene>
<name>A0ABT3JA70_9RHOB</name>
<dbReference type="InterPro" id="IPR009061">
    <property type="entry name" value="DNA-bd_dom_put_sf"/>
</dbReference>
<dbReference type="RefSeq" id="WP_264773743.1">
    <property type="nucleotide sequence ID" value="NZ_JAPDOG010000049.1"/>
</dbReference>
<evidence type="ECO:0000313" key="2">
    <source>
        <dbReference type="Proteomes" id="UP001207582"/>
    </source>
</evidence>
<reference evidence="1 2" key="1">
    <citation type="submission" date="2022-10" db="EMBL/GenBank/DDBJ databases">
        <title>Defluviimonas sp. CAU 1641 isolated from mud.</title>
        <authorList>
            <person name="Kim W."/>
        </authorList>
    </citation>
    <scope>NUCLEOTIDE SEQUENCE [LARGE SCALE GENOMIC DNA]</scope>
    <source>
        <strain evidence="1 2">CAU 1641</strain>
    </source>
</reference>